<dbReference type="Pfam" id="PF00532">
    <property type="entry name" value="Peripla_BP_1"/>
    <property type="match status" value="1"/>
</dbReference>
<evidence type="ECO:0000313" key="5">
    <source>
        <dbReference type="EMBL" id="MDY0394356.1"/>
    </source>
</evidence>
<dbReference type="SMART" id="SM00354">
    <property type="entry name" value="HTH_LACI"/>
    <property type="match status" value="1"/>
</dbReference>
<sequence>MITIKEIAKLANASSSTVSRYLNDSGYVSEETRKRIEKVIKSTGYVPSEQAKSLRTKQTKVIGVIVPRLSTDTSSRLVNSINDILAEQGYQIILANTNLNPEKEIANLRLLRSRQVDGIILLATNINPTLIKEIENLTVPLVALGQEIPGISVILNDDYQAAKDMTKLFGEQSHQDIAFIGVSEQDRAVGHLRKKGFFGRYERTWLVC</sequence>
<dbReference type="Gene3D" id="1.10.260.40">
    <property type="entry name" value="lambda repressor-like DNA-binding domains"/>
    <property type="match status" value="1"/>
</dbReference>
<name>A0ABU5C4U8_9BACI</name>
<evidence type="ECO:0000313" key="6">
    <source>
        <dbReference type="Proteomes" id="UP001281447"/>
    </source>
</evidence>
<dbReference type="SUPFAM" id="SSF47413">
    <property type="entry name" value="lambda repressor-like DNA-binding domains"/>
    <property type="match status" value="1"/>
</dbReference>
<dbReference type="GO" id="GO:0003677">
    <property type="term" value="F:DNA binding"/>
    <property type="evidence" value="ECO:0007669"/>
    <property type="project" value="UniProtKB-KW"/>
</dbReference>
<evidence type="ECO:0000259" key="4">
    <source>
        <dbReference type="PROSITE" id="PS50932"/>
    </source>
</evidence>
<dbReference type="EMBL" id="JAWDIP010000003">
    <property type="protein sequence ID" value="MDY0394356.1"/>
    <property type="molecule type" value="Genomic_DNA"/>
</dbReference>
<keyword evidence="6" id="KW-1185">Reference proteome</keyword>
<dbReference type="InterPro" id="IPR000843">
    <property type="entry name" value="HTH_LacI"/>
</dbReference>
<gene>
    <name evidence="5" type="ORF">RWE15_07650</name>
</gene>
<dbReference type="InterPro" id="IPR001761">
    <property type="entry name" value="Peripla_BP/Lac1_sug-bd_dom"/>
</dbReference>
<dbReference type="CDD" id="cd01392">
    <property type="entry name" value="HTH_LacI"/>
    <property type="match status" value="1"/>
</dbReference>
<evidence type="ECO:0000256" key="1">
    <source>
        <dbReference type="ARBA" id="ARBA00023015"/>
    </source>
</evidence>
<keyword evidence="1" id="KW-0805">Transcription regulation</keyword>
<dbReference type="SUPFAM" id="SSF53822">
    <property type="entry name" value="Periplasmic binding protein-like I"/>
    <property type="match status" value="1"/>
</dbReference>
<dbReference type="InterPro" id="IPR010982">
    <property type="entry name" value="Lambda_DNA-bd_dom_sf"/>
</dbReference>
<dbReference type="PANTHER" id="PTHR30146:SF146">
    <property type="entry name" value="HTH-TYPE TRANSCRIPTIONAL REGULATOR TRER"/>
    <property type="match status" value="1"/>
</dbReference>
<dbReference type="InterPro" id="IPR028082">
    <property type="entry name" value="Peripla_BP_I"/>
</dbReference>
<organism evidence="5 6">
    <name type="scientific">Tigheibacillus halophilus</name>
    <dbReference type="NCBI Taxonomy" id="361280"/>
    <lineage>
        <taxon>Bacteria</taxon>
        <taxon>Bacillati</taxon>
        <taxon>Bacillota</taxon>
        <taxon>Bacilli</taxon>
        <taxon>Bacillales</taxon>
        <taxon>Bacillaceae</taxon>
        <taxon>Tigheibacillus</taxon>
    </lineage>
</organism>
<dbReference type="Proteomes" id="UP001281447">
    <property type="component" value="Unassembled WGS sequence"/>
</dbReference>
<dbReference type="Pfam" id="PF00356">
    <property type="entry name" value="LacI"/>
    <property type="match status" value="1"/>
</dbReference>
<accession>A0ABU5C4U8</accession>
<protein>
    <submittedName>
        <fullName evidence="5">LacI family DNA-binding transcriptional regulator</fullName>
    </submittedName>
</protein>
<dbReference type="PROSITE" id="PS50932">
    <property type="entry name" value="HTH_LACI_2"/>
    <property type="match status" value="1"/>
</dbReference>
<keyword evidence="2 5" id="KW-0238">DNA-binding</keyword>
<reference evidence="5 6" key="1">
    <citation type="submission" date="2023-10" db="EMBL/GenBank/DDBJ databases">
        <title>Virgibacillus halophilus 5B73C genome.</title>
        <authorList>
            <person name="Miliotis G."/>
            <person name="Sengupta P."/>
            <person name="Hameed A."/>
            <person name="Chuvochina M."/>
            <person name="Mcdonagh F."/>
            <person name="Simpson A.C."/>
            <person name="Singh N.K."/>
            <person name="Rekha P.D."/>
            <person name="Raman K."/>
            <person name="Hugenholtz P."/>
            <person name="Venkateswaran K."/>
        </authorList>
    </citation>
    <scope>NUCLEOTIDE SEQUENCE [LARGE SCALE GENOMIC DNA]</scope>
    <source>
        <strain evidence="5 6">5B73C</strain>
    </source>
</reference>
<dbReference type="Gene3D" id="3.40.50.2300">
    <property type="match status" value="2"/>
</dbReference>
<evidence type="ECO:0000256" key="2">
    <source>
        <dbReference type="ARBA" id="ARBA00023125"/>
    </source>
</evidence>
<evidence type="ECO:0000256" key="3">
    <source>
        <dbReference type="ARBA" id="ARBA00023163"/>
    </source>
</evidence>
<dbReference type="CDD" id="cd01542">
    <property type="entry name" value="PBP1_TreR-like"/>
    <property type="match status" value="1"/>
</dbReference>
<keyword evidence="3" id="KW-0804">Transcription</keyword>
<feature type="domain" description="HTH lacI-type" evidence="4">
    <location>
        <begin position="2"/>
        <end position="56"/>
    </location>
</feature>
<proteinExistence type="predicted"/>
<dbReference type="PANTHER" id="PTHR30146">
    <property type="entry name" value="LACI-RELATED TRANSCRIPTIONAL REPRESSOR"/>
    <property type="match status" value="1"/>
</dbReference>
<comment type="caution">
    <text evidence="5">The sequence shown here is derived from an EMBL/GenBank/DDBJ whole genome shotgun (WGS) entry which is preliminary data.</text>
</comment>